<organism evidence="5">
    <name type="scientific">Pseudomonas marvdashtae</name>
    <dbReference type="NCBI Taxonomy" id="2745500"/>
    <lineage>
        <taxon>Bacteria</taxon>
        <taxon>Pseudomonadati</taxon>
        <taxon>Pseudomonadota</taxon>
        <taxon>Gammaproteobacteria</taxon>
        <taxon>Pseudomonadales</taxon>
        <taxon>Pseudomonadaceae</taxon>
        <taxon>Pseudomonas</taxon>
    </lineage>
</organism>
<evidence type="ECO:0000313" key="6">
    <source>
        <dbReference type="EMBL" id="MBV4552375.1"/>
    </source>
</evidence>
<dbReference type="PANTHER" id="PTHR30231">
    <property type="entry name" value="DNA POLYMERASE III SUBUNIT EPSILON"/>
    <property type="match status" value="1"/>
</dbReference>
<dbReference type="Proteomes" id="UP000659438">
    <property type="component" value="Unassembled WGS sequence"/>
</dbReference>
<protein>
    <submittedName>
        <fullName evidence="5">3'-5' exonuclease</fullName>
    </submittedName>
</protein>
<proteinExistence type="predicted"/>
<sequence>MPDWAARFEQLAQHARHPLLQRFYQAGVASGQTPLEQVELLAMDLETTGLNARSDSIVSIGLMPFTLKRIRCGEALYWVIKPSQLSNESVTFHRITHADVRHAPRLPDVMEDLLEAMTGRIMVVHYRAIERNFLDEAFRRHLGEGLQFPIIDTMQLEARQVRGHRSWLDRLLRRPPASIRLADSRLRYQLPPYHAHHALTDALATAELLQAQVATHYSPCIAVGQLWD</sequence>
<dbReference type="Pfam" id="PF00929">
    <property type="entry name" value="RNase_T"/>
    <property type="match status" value="1"/>
</dbReference>
<evidence type="ECO:0000256" key="3">
    <source>
        <dbReference type="ARBA" id="ARBA00022839"/>
    </source>
</evidence>
<dbReference type="SUPFAM" id="SSF53098">
    <property type="entry name" value="Ribonuclease H-like"/>
    <property type="match status" value="1"/>
</dbReference>
<dbReference type="Gene3D" id="3.30.420.10">
    <property type="entry name" value="Ribonuclease H-like superfamily/Ribonuclease H"/>
    <property type="match status" value="1"/>
</dbReference>
<dbReference type="InterPro" id="IPR013520">
    <property type="entry name" value="Ribonucl_H"/>
</dbReference>
<dbReference type="GO" id="GO:0003676">
    <property type="term" value="F:nucleic acid binding"/>
    <property type="evidence" value="ECO:0007669"/>
    <property type="project" value="InterPro"/>
</dbReference>
<keyword evidence="3 5" id="KW-0269">Exonuclease</keyword>
<dbReference type="SMART" id="SM00479">
    <property type="entry name" value="EXOIII"/>
    <property type="match status" value="1"/>
</dbReference>
<dbReference type="EMBL" id="JABWQX010000010">
    <property type="protein sequence ID" value="MBC3397690.1"/>
    <property type="molecule type" value="Genomic_DNA"/>
</dbReference>
<comment type="caution">
    <text evidence="5">The sequence shown here is derived from an EMBL/GenBank/DDBJ whole genome shotgun (WGS) entry which is preliminary data.</text>
</comment>
<keyword evidence="2" id="KW-0378">Hydrolase</keyword>
<gene>
    <name evidence="6" type="ORF">HU742_014620</name>
    <name evidence="5" type="ORF">HU742_20960</name>
</gene>
<name>A0A923FRH3_9PSED</name>
<evidence type="ECO:0000259" key="4">
    <source>
        <dbReference type="SMART" id="SM00479"/>
    </source>
</evidence>
<dbReference type="InterPro" id="IPR036397">
    <property type="entry name" value="RNaseH_sf"/>
</dbReference>
<evidence type="ECO:0000313" key="7">
    <source>
        <dbReference type="Proteomes" id="UP000659438"/>
    </source>
</evidence>
<dbReference type="GO" id="GO:0008408">
    <property type="term" value="F:3'-5' exonuclease activity"/>
    <property type="evidence" value="ECO:0007669"/>
    <property type="project" value="TreeGrafter"/>
</dbReference>
<evidence type="ECO:0000256" key="1">
    <source>
        <dbReference type="ARBA" id="ARBA00022722"/>
    </source>
</evidence>
<dbReference type="GO" id="GO:0006259">
    <property type="term" value="P:DNA metabolic process"/>
    <property type="evidence" value="ECO:0007669"/>
    <property type="project" value="UniProtKB-ARBA"/>
</dbReference>
<evidence type="ECO:0000313" key="5">
    <source>
        <dbReference type="EMBL" id="MBC3397690.1"/>
    </source>
</evidence>
<evidence type="ECO:0000256" key="2">
    <source>
        <dbReference type="ARBA" id="ARBA00022801"/>
    </source>
</evidence>
<reference evidence="6" key="3">
    <citation type="submission" date="2021-06" db="EMBL/GenBank/DDBJ databases">
        <title>Updating the genus Pseudomonas: Description of 43 new species and partition of the Pseudomonas putida group.</title>
        <authorList>
            <person name="Girard L."/>
            <person name="Lood C."/>
            <person name="Vandamme P."/>
            <person name="Rokni-Zadeh H."/>
            <person name="Van Noort V."/>
            <person name="Hofte M."/>
            <person name="Lavigne R."/>
            <person name="De Mot R."/>
        </authorList>
    </citation>
    <scope>NUCLEOTIDE SEQUENCE</scope>
    <source>
        <strain evidence="6">SWRI102</strain>
    </source>
</reference>
<keyword evidence="1" id="KW-0540">Nuclease</keyword>
<dbReference type="EMBL" id="JABWQX020000001">
    <property type="protein sequence ID" value="MBV4552375.1"/>
    <property type="molecule type" value="Genomic_DNA"/>
</dbReference>
<reference evidence="5 7" key="1">
    <citation type="journal article" date="2020" name="Microorganisms">
        <title>Reliable Identification of Environmental Pseudomonas Isolates Using the rpoD Gene.</title>
        <authorList>
            <consortium name="The Broad Institute Genome Sequencing Platform"/>
            <person name="Girard L."/>
            <person name="Lood C."/>
            <person name="Rokni-Zadeh H."/>
            <person name="van Noort V."/>
            <person name="Lavigne R."/>
            <person name="De Mot R."/>
        </authorList>
    </citation>
    <scope>NUCLEOTIDE SEQUENCE</scope>
    <source>
        <strain evidence="5 7">SWRI102</strain>
    </source>
</reference>
<accession>A0A923FRH3</accession>
<dbReference type="PANTHER" id="PTHR30231:SF4">
    <property type="entry name" value="PROTEIN NEN2"/>
    <property type="match status" value="1"/>
</dbReference>
<feature type="domain" description="Exonuclease" evidence="4">
    <location>
        <begin position="39"/>
        <end position="218"/>
    </location>
</feature>
<reference evidence="5" key="2">
    <citation type="submission" date="2020-07" db="EMBL/GenBank/DDBJ databases">
        <authorList>
            <person name="Lood C."/>
            <person name="Girard L."/>
        </authorList>
    </citation>
    <scope>NUCLEOTIDE SEQUENCE</scope>
    <source>
        <strain evidence="5">SWRI102</strain>
    </source>
</reference>
<dbReference type="GO" id="GO:0005829">
    <property type="term" value="C:cytosol"/>
    <property type="evidence" value="ECO:0007669"/>
    <property type="project" value="TreeGrafter"/>
</dbReference>
<keyword evidence="7" id="KW-1185">Reference proteome</keyword>
<dbReference type="InterPro" id="IPR012337">
    <property type="entry name" value="RNaseH-like_sf"/>
</dbReference>
<dbReference type="AlphaFoldDB" id="A0A923FRH3"/>
<dbReference type="CDD" id="cd06127">
    <property type="entry name" value="DEDDh"/>
    <property type="match status" value="1"/>
</dbReference>
<dbReference type="NCBIfam" id="NF006602">
    <property type="entry name" value="PRK09146.1"/>
    <property type="match status" value="1"/>
</dbReference>